<dbReference type="SUPFAM" id="SSF54495">
    <property type="entry name" value="UBC-like"/>
    <property type="match status" value="1"/>
</dbReference>
<dbReference type="Proteomes" id="UP000494206">
    <property type="component" value="Unassembled WGS sequence"/>
</dbReference>
<dbReference type="EMBL" id="CADEPM010000001">
    <property type="protein sequence ID" value="CAB3397057.1"/>
    <property type="molecule type" value="Genomic_DNA"/>
</dbReference>
<dbReference type="InterPro" id="IPR016135">
    <property type="entry name" value="UBQ-conjugating_enzyme/RWD"/>
</dbReference>
<proteinExistence type="predicted"/>
<dbReference type="Gene3D" id="3.10.110.10">
    <property type="entry name" value="Ubiquitin Conjugating Enzyme"/>
    <property type="match status" value="1"/>
</dbReference>
<protein>
    <recommendedName>
        <fullName evidence="2">UBC core domain-containing protein</fullName>
    </recommendedName>
</protein>
<dbReference type="CDD" id="cd23814">
    <property type="entry name" value="UEV_AKTIP"/>
    <property type="match status" value="1"/>
</dbReference>
<evidence type="ECO:0000259" key="2">
    <source>
        <dbReference type="PROSITE" id="PS50127"/>
    </source>
</evidence>
<dbReference type="PANTHER" id="PTHR24067">
    <property type="entry name" value="UBIQUITIN-CONJUGATING ENZYME E2"/>
    <property type="match status" value="1"/>
</dbReference>
<feature type="domain" description="UBC core" evidence="2">
    <location>
        <begin position="32"/>
        <end position="184"/>
    </location>
</feature>
<evidence type="ECO:0000256" key="1">
    <source>
        <dbReference type="SAM" id="MobiDB-lite"/>
    </source>
</evidence>
<dbReference type="OrthoDB" id="5596422at2759"/>
<sequence>MTHPGTTEQAEGCHVVDDSRCLEKLEIPKDTLIRHALASEFSNVCRNPVDGIFVSPSALNPFQWFGVVFIRKGIFGGGIFRFTFDIPSDFPETSELPTVTFDNALFHPLIDLKTRQLDLSRSFPDGWKREKHNLLRVLIVVQRIFFSYEFDCDKCINPEAAILYKEHKEKFKEMAKDVVETSRAQVYDDPKNNDDPNSIRFTPWDASVHEALREQIMLLGSGQRPTSITNSEASPKTRIPNLTGSEYRRERDLRERGIAASELVGKHFPRTYSWFDPDAMTVLTRPVENDEVMIGGSDVNSARLDREKHGIEPLDLSAISVNNSADNSPRDEQKVGETAGENEPTENAESVI</sequence>
<evidence type="ECO:0000313" key="3">
    <source>
        <dbReference type="EMBL" id="CAB3397057.1"/>
    </source>
</evidence>
<organism evidence="3 4">
    <name type="scientific">Caenorhabditis bovis</name>
    <dbReference type="NCBI Taxonomy" id="2654633"/>
    <lineage>
        <taxon>Eukaryota</taxon>
        <taxon>Metazoa</taxon>
        <taxon>Ecdysozoa</taxon>
        <taxon>Nematoda</taxon>
        <taxon>Chromadorea</taxon>
        <taxon>Rhabditida</taxon>
        <taxon>Rhabditina</taxon>
        <taxon>Rhabditomorpha</taxon>
        <taxon>Rhabditoidea</taxon>
        <taxon>Rhabditidae</taxon>
        <taxon>Peloderinae</taxon>
        <taxon>Caenorhabditis</taxon>
    </lineage>
</organism>
<evidence type="ECO:0000313" key="4">
    <source>
        <dbReference type="Proteomes" id="UP000494206"/>
    </source>
</evidence>
<keyword evidence="4" id="KW-1185">Reference proteome</keyword>
<dbReference type="InterPro" id="IPR000608">
    <property type="entry name" value="UBC"/>
</dbReference>
<comment type="caution">
    <text evidence="3">The sequence shown here is derived from an EMBL/GenBank/DDBJ whole genome shotgun (WGS) entry which is preliminary data.</text>
</comment>
<gene>
    <name evidence="3" type="ORF">CBOVIS_LOCUS527</name>
</gene>
<dbReference type="SMART" id="SM00212">
    <property type="entry name" value="UBCc"/>
    <property type="match status" value="1"/>
</dbReference>
<dbReference type="Pfam" id="PF00179">
    <property type="entry name" value="UQ_con"/>
    <property type="match status" value="1"/>
</dbReference>
<name>A0A8S1EBQ4_9PELO</name>
<dbReference type="GO" id="GO:0032446">
    <property type="term" value="P:protein modification by small protein conjugation"/>
    <property type="evidence" value="ECO:0007669"/>
    <property type="project" value="UniProtKB-ARBA"/>
</dbReference>
<dbReference type="AlphaFoldDB" id="A0A8S1EBQ4"/>
<accession>A0A8S1EBQ4</accession>
<dbReference type="PROSITE" id="PS50127">
    <property type="entry name" value="UBC_2"/>
    <property type="match status" value="1"/>
</dbReference>
<reference evidence="3 4" key="1">
    <citation type="submission" date="2020-04" db="EMBL/GenBank/DDBJ databases">
        <authorList>
            <person name="Laetsch R D."/>
            <person name="Stevens L."/>
            <person name="Kumar S."/>
            <person name="Blaxter L. M."/>
        </authorList>
    </citation>
    <scope>NUCLEOTIDE SEQUENCE [LARGE SCALE GENOMIC DNA]</scope>
</reference>
<feature type="region of interest" description="Disordered" evidence="1">
    <location>
        <begin position="315"/>
        <end position="352"/>
    </location>
</feature>
<dbReference type="InterPro" id="IPR050113">
    <property type="entry name" value="Ub_conjugating_enzyme"/>
</dbReference>